<dbReference type="AlphaFoldDB" id="A0A4R3KAQ4"/>
<evidence type="ECO:0000256" key="1">
    <source>
        <dbReference type="ARBA" id="ARBA00001968"/>
    </source>
</evidence>
<keyword evidence="5" id="KW-1185">Reference proteome</keyword>
<keyword evidence="3" id="KW-0546">Nucleotide metabolism</keyword>
<dbReference type="Proteomes" id="UP000295188">
    <property type="component" value="Unassembled WGS sequence"/>
</dbReference>
<dbReference type="GO" id="GO:0036218">
    <property type="term" value="F:dTTP diphosphatase activity"/>
    <property type="evidence" value="ECO:0007669"/>
    <property type="project" value="RHEA"/>
</dbReference>
<dbReference type="GO" id="GO:0005737">
    <property type="term" value="C:cytoplasm"/>
    <property type="evidence" value="ECO:0007669"/>
    <property type="project" value="UniProtKB-SubCell"/>
</dbReference>
<dbReference type="PIRSF" id="PIRSF006305">
    <property type="entry name" value="Maf"/>
    <property type="match status" value="1"/>
</dbReference>
<dbReference type="HAMAP" id="MF_00528">
    <property type="entry name" value="Maf"/>
    <property type="match status" value="1"/>
</dbReference>
<proteinExistence type="inferred from homology"/>
<comment type="catalytic activity">
    <reaction evidence="3">
        <text>dTTP + H2O = dTMP + diphosphate + H(+)</text>
        <dbReference type="Rhea" id="RHEA:28534"/>
        <dbReference type="ChEBI" id="CHEBI:15377"/>
        <dbReference type="ChEBI" id="CHEBI:15378"/>
        <dbReference type="ChEBI" id="CHEBI:33019"/>
        <dbReference type="ChEBI" id="CHEBI:37568"/>
        <dbReference type="ChEBI" id="CHEBI:63528"/>
        <dbReference type="EC" id="3.6.1.9"/>
    </reaction>
</comment>
<protein>
    <recommendedName>
        <fullName evidence="3">dTTP/UTP pyrophosphatase</fullName>
        <shortName evidence="3">dTTPase/UTPase</shortName>
        <ecNumber evidence="3">3.6.1.9</ecNumber>
    </recommendedName>
    <alternativeName>
        <fullName evidence="3">Nucleoside triphosphate pyrophosphatase</fullName>
    </alternativeName>
    <alternativeName>
        <fullName evidence="3">Nucleotide pyrophosphatase</fullName>
        <shortName evidence="3">Nucleotide PPase</shortName>
    </alternativeName>
</protein>
<dbReference type="GO" id="GO:0036221">
    <property type="term" value="F:UTP diphosphatase activity"/>
    <property type="evidence" value="ECO:0007669"/>
    <property type="project" value="RHEA"/>
</dbReference>
<dbReference type="OrthoDB" id="9807767at2"/>
<keyword evidence="3" id="KW-0963">Cytoplasm</keyword>
<comment type="caution">
    <text evidence="4">The sequence shown here is derived from an EMBL/GenBank/DDBJ whole genome shotgun (WGS) entry which is preliminary data.</text>
</comment>
<gene>
    <name evidence="4" type="ORF">EDC37_105126</name>
</gene>
<dbReference type="Pfam" id="PF02545">
    <property type="entry name" value="Maf"/>
    <property type="match status" value="1"/>
</dbReference>
<comment type="catalytic activity">
    <reaction evidence="3">
        <text>UTP + H2O = UMP + diphosphate + H(+)</text>
        <dbReference type="Rhea" id="RHEA:29395"/>
        <dbReference type="ChEBI" id="CHEBI:15377"/>
        <dbReference type="ChEBI" id="CHEBI:15378"/>
        <dbReference type="ChEBI" id="CHEBI:33019"/>
        <dbReference type="ChEBI" id="CHEBI:46398"/>
        <dbReference type="ChEBI" id="CHEBI:57865"/>
        <dbReference type="EC" id="3.6.1.9"/>
    </reaction>
</comment>
<feature type="site" description="Important for substrate specificity" evidence="3">
    <location>
        <position position="66"/>
    </location>
</feature>
<comment type="function">
    <text evidence="3">Nucleoside triphosphate pyrophosphatase that hydrolyzes dTTP and UTP. May have a dual role in cell division arrest and in preventing the incorporation of modified nucleotides into cellular nucleic acids.</text>
</comment>
<comment type="caution">
    <text evidence="3">Lacks conserved residue(s) required for the propagation of feature annotation.</text>
</comment>
<dbReference type="Gene3D" id="3.90.950.10">
    <property type="match status" value="1"/>
</dbReference>
<name>A0A4R3KAQ4_9FIRM</name>
<evidence type="ECO:0000313" key="4">
    <source>
        <dbReference type="EMBL" id="TCS80055.1"/>
    </source>
</evidence>
<evidence type="ECO:0000256" key="3">
    <source>
        <dbReference type="HAMAP-Rule" id="MF_00528"/>
    </source>
</evidence>
<feature type="site" description="Important for substrate specificity" evidence="3">
    <location>
        <position position="10"/>
    </location>
</feature>
<accession>A0A4R3KAQ4</accession>
<dbReference type="PANTHER" id="PTHR43213:SF5">
    <property type="entry name" value="BIFUNCTIONAL DTTP_UTP PYROPHOSPHATASE_METHYLTRANSFERASE PROTEIN-RELATED"/>
    <property type="match status" value="1"/>
</dbReference>
<feature type="active site" description="Proton acceptor" evidence="3">
    <location>
        <position position="65"/>
    </location>
</feature>
<comment type="subcellular location">
    <subcellularLocation>
        <location evidence="3">Cytoplasm</location>
    </subcellularLocation>
</comment>
<dbReference type="RefSeq" id="WP_132548410.1">
    <property type="nucleotide sequence ID" value="NZ_SMAA01000005.1"/>
</dbReference>
<dbReference type="EC" id="3.6.1.9" evidence="3"/>
<sequence length="186" mass="20392">MIILASASPRRRELLEQIGCKFIFEPSSAKEVKHGLPAEVVKENALLKAKQIAAKHQDTWVIGADTVVVLGKEIYGKPIDAADAGTMLKKLSGKVHQVYTGIALVYNDKIWQAFSTTEVEMADLSQKEIERYTATGEPLDKAGSYAVQGKSAIFIKKIDGSYSNVVGLPLHQLYELCKRAGCKLIE</sequence>
<dbReference type="InterPro" id="IPR003697">
    <property type="entry name" value="Maf-like"/>
</dbReference>
<reference evidence="4 5" key="1">
    <citation type="submission" date="2019-03" db="EMBL/GenBank/DDBJ databases">
        <title>Genomic Encyclopedia of Type Strains, Phase IV (KMG-IV): sequencing the most valuable type-strain genomes for metagenomic binning, comparative biology and taxonomic classification.</title>
        <authorList>
            <person name="Goeker M."/>
        </authorList>
    </citation>
    <scope>NUCLEOTIDE SEQUENCE [LARGE SCALE GENOMIC DNA]</scope>
    <source>
        <strain evidence="4 5">DSM 20467</strain>
    </source>
</reference>
<dbReference type="InterPro" id="IPR029001">
    <property type="entry name" value="ITPase-like_fam"/>
</dbReference>
<evidence type="ECO:0000313" key="5">
    <source>
        <dbReference type="Proteomes" id="UP000295188"/>
    </source>
</evidence>
<keyword evidence="2 3" id="KW-0378">Hydrolase</keyword>
<comment type="cofactor">
    <cofactor evidence="1 3">
        <name>a divalent metal cation</name>
        <dbReference type="ChEBI" id="CHEBI:60240"/>
    </cofactor>
</comment>
<dbReference type="PANTHER" id="PTHR43213">
    <property type="entry name" value="BIFUNCTIONAL DTTP/UTP PYROPHOSPHATASE/METHYLTRANSFERASE PROTEIN-RELATED"/>
    <property type="match status" value="1"/>
</dbReference>
<dbReference type="GO" id="GO:0009117">
    <property type="term" value="P:nucleotide metabolic process"/>
    <property type="evidence" value="ECO:0007669"/>
    <property type="project" value="UniProtKB-KW"/>
</dbReference>
<dbReference type="NCBIfam" id="TIGR00172">
    <property type="entry name" value="maf"/>
    <property type="match status" value="1"/>
</dbReference>
<dbReference type="CDD" id="cd00555">
    <property type="entry name" value="Maf"/>
    <property type="match status" value="1"/>
</dbReference>
<comment type="similarity">
    <text evidence="3">Belongs to the Maf family. YhdE subfamily.</text>
</comment>
<evidence type="ECO:0000256" key="2">
    <source>
        <dbReference type="ARBA" id="ARBA00022801"/>
    </source>
</evidence>
<feature type="site" description="Important for substrate specificity" evidence="3">
    <location>
        <position position="148"/>
    </location>
</feature>
<organism evidence="4 5">
    <name type="scientific">Pectinatus cerevisiiphilus</name>
    <dbReference type="NCBI Taxonomy" id="86956"/>
    <lineage>
        <taxon>Bacteria</taxon>
        <taxon>Bacillati</taxon>
        <taxon>Bacillota</taxon>
        <taxon>Negativicutes</taxon>
        <taxon>Selenomonadales</taxon>
        <taxon>Selenomonadaceae</taxon>
        <taxon>Pectinatus</taxon>
    </lineage>
</organism>
<dbReference type="EMBL" id="SMAA01000005">
    <property type="protein sequence ID" value="TCS80055.1"/>
    <property type="molecule type" value="Genomic_DNA"/>
</dbReference>
<dbReference type="SUPFAM" id="SSF52972">
    <property type="entry name" value="ITPase-like"/>
    <property type="match status" value="1"/>
</dbReference>